<proteinExistence type="predicted"/>
<accession>A0A8S2EH44</accession>
<organism evidence="2 4">
    <name type="scientific">Didymodactylos carnosus</name>
    <dbReference type="NCBI Taxonomy" id="1234261"/>
    <lineage>
        <taxon>Eukaryota</taxon>
        <taxon>Metazoa</taxon>
        <taxon>Spiralia</taxon>
        <taxon>Gnathifera</taxon>
        <taxon>Rotifera</taxon>
        <taxon>Eurotatoria</taxon>
        <taxon>Bdelloidea</taxon>
        <taxon>Philodinida</taxon>
        <taxon>Philodinidae</taxon>
        <taxon>Didymodactylos</taxon>
    </lineage>
</organism>
<dbReference type="PROSITE" id="PS50052">
    <property type="entry name" value="GUANYLATE_KINASE_2"/>
    <property type="match status" value="1"/>
</dbReference>
<evidence type="ECO:0000313" key="4">
    <source>
        <dbReference type="Proteomes" id="UP000677228"/>
    </source>
</evidence>
<gene>
    <name evidence="2" type="ORF">OVA965_LOCUS24126</name>
    <name evidence="3" type="ORF">TMI583_LOCUS24846</name>
</gene>
<dbReference type="PANTHER" id="PTHR23122">
    <property type="entry name" value="MEMBRANE-ASSOCIATED GUANYLATE KINASE MAGUK"/>
    <property type="match status" value="1"/>
</dbReference>
<feature type="domain" description="Guanylate kinase-like" evidence="1">
    <location>
        <begin position="1"/>
        <end position="86"/>
    </location>
</feature>
<dbReference type="Gene3D" id="3.40.50.300">
    <property type="entry name" value="P-loop containing nucleotide triphosphate hydrolases"/>
    <property type="match status" value="1"/>
</dbReference>
<dbReference type="AlphaFoldDB" id="A0A8S2EH44"/>
<comment type="caution">
    <text evidence="2">The sequence shown here is derived from an EMBL/GenBank/DDBJ whole genome shotgun (WGS) entry which is preliminary data.</text>
</comment>
<dbReference type="EMBL" id="CAJNOK010014403">
    <property type="protein sequence ID" value="CAF1204048.1"/>
    <property type="molecule type" value="Genomic_DNA"/>
</dbReference>
<dbReference type="SUPFAM" id="SSF52540">
    <property type="entry name" value="P-loop containing nucleoside triphosphate hydrolases"/>
    <property type="match status" value="1"/>
</dbReference>
<dbReference type="InterPro" id="IPR050716">
    <property type="entry name" value="MAGUK"/>
</dbReference>
<evidence type="ECO:0000313" key="3">
    <source>
        <dbReference type="EMBL" id="CAF4013658.1"/>
    </source>
</evidence>
<dbReference type="Proteomes" id="UP000682733">
    <property type="component" value="Unassembled WGS sequence"/>
</dbReference>
<evidence type="ECO:0000313" key="2">
    <source>
        <dbReference type="EMBL" id="CAF1204048.1"/>
    </source>
</evidence>
<protein>
    <recommendedName>
        <fullName evidence="1">Guanylate kinase-like domain-containing protein</fullName>
    </recommendedName>
</protein>
<dbReference type="InterPro" id="IPR027417">
    <property type="entry name" value="P-loop_NTPase"/>
</dbReference>
<name>A0A8S2EH44_9BILA</name>
<dbReference type="InterPro" id="IPR008144">
    <property type="entry name" value="Guanylate_kin-like_dom"/>
</dbReference>
<sequence length="137" mass="15692">HCVLDVSGHAIKRLTVAGLYPIAIFVKPPDVKWIYDNAGADANEESAQKLYEKTVKTEQMFLDLFTAVVQEDTLNDAYEKICQIIEEQENIDCVWVPGKRKNFYVTEARQLHLAPRQSMQFFVLFPKEPTRTCAKAL</sequence>
<dbReference type="Pfam" id="PF00625">
    <property type="entry name" value="Guanylate_kin"/>
    <property type="match status" value="1"/>
</dbReference>
<reference evidence="2" key="1">
    <citation type="submission" date="2021-02" db="EMBL/GenBank/DDBJ databases">
        <authorList>
            <person name="Nowell W R."/>
        </authorList>
    </citation>
    <scope>NUCLEOTIDE SEQUENCE</scope>
</reference>
<dbReference type="InterPro" id="IPR008145">
    <property type="entry name" value="GK/Ca_channel_bsu"/>
</dbReference>
<dbReference type="Proteomes" id="UP000677228">
    <property type="component" value="Unassembled WGS sequence"/>
</dbReference>
<dbReference type="EMBL" id="CAJOBA010035935">
    <property type="protein sequence ID" value="CAF4013658.1"/>
    <property type="molecule type" value="Genomic_DNA"/>
</dbReference>
<feature type="non-terminal residue" evidence="2">
    <location>
        <position position="1"/>
    </location>
</feature>
<evidence type="ECO:0000259" key="1">
    <source>
        <dbReference type="PROSITE" id="PS50052"/>
    </source>
</evidence>